<evidence type="ECO:0008006" key="4">
    <source>
        <dbReference type="Google" id="ProtNLM"/>
    </source>
</evidence>
<feature type="compositionally biased region" description="Acidic residues" evidence="1">
    <location>
        <begin position="125"/>
        <end position="136"/>
    </location>
</feature>
<sequence length="136" mass="13858">MSIKVDLGELGPAMAKHDFAYLLSPGRERPHVVAVVPRLVDGALVVDSPGRSATALAAEHPAVTLVFPPRRAGGYSLIVDGEASVPGVDGGDPAGEARQTLSVRPGHAVLHRPAPGTSAPSPAGGEEEPEPPDLPT</sequence>
<evidence type="ECO:0000313" key="3">
    <source>
        <dbReference type="Proteomes" id="UP001499841"/>
    </source>
</evidence>
<proteinExistence type="predicted"/>
<protein>
    <recommendedName>
        <fullName evidence="4">Pyridoxamine 5'-phosphate oxidase family protein</fullName>
    </recommendedName>
</protein>
<keyword evidence="3" id="KW-1185">Reference proteome</keyword>
<name>A0ABP8EUC5_9MICO</name>
<dbReference type="Proteomes" id="UP001499841">
    <property type="component" value="Unassembled WGS sequence"/>
</dbReference>
<reference evidence="3" key="1">
    <citation type="journal article" date="2019" name="Int. J. Syst. Evol. Microbiol.">
        <title>The Global Catalogue of Microorganisms (GCM) 10K type strain sequencing project: providing services to taxonomists for standard genome sequencing and annotation.</title>
        <authorList>
            <consortium name="The Broad Institute Genomics Platform"/>
            <consortium name="The Broad Institute Genome Sequencing Center for Infectious Disease"/>
            <person name="Wu L."/>
            <person name="Ma J."/>
        </authorList>
    </citation>
    <scope>NUCLEOTIDE SEQUENCE [LARGE SCALE GENOMIC DNA]</scope>
    <source>
        <strain evidence="3">JCM 17459</strain>
    </source>
</reference>
<dbReference type="RefSeq" id="WP_345040407.1">
    <property type="nucleotide sequence ID" value="NZ_BAABBA010000008.1"/>
</dbReference>
<gene>
    <name evidence="2" type="ORF">GCM10022262_19350</name>
</gene>
<organism evidence="2 3">
    <name type="scientific">Georgenia daeguensis</name>
    <dbReference type="NCBI Taxonomy" id="908355"/>
    <lineage>
        <taxon>Bacteria</taxon>
        <taxon>Bacillati</taxon>
        <taxon>Actinomycetota</taxon>
        <taxon>Actinomycetes</taxon>
        <taxon>Micrococcales</taxon>
        <taxon>Bogoriellaceae</taxon>
        <taxon>Georgenia</taxon>
    </lineage>
</organism>
<evidence type="ECO:0000256" key="1">
    <source>
        <dbReference type="SAM" id="MobiDB-lite"/>
    </source>
</evidence>
<feature type="compositionally biased region" description="Low complexity" evidence="1">
    <location>
        <begin position="113"/>
        <end position="124"/>
    </location>
</feature>
<accession>A0ABP8EUC5</accession>
<evidence type="ECO:0000313" key="2">
    <source>
        <dbReference type="EMBL" id="GAA4287576.1"/>
    </source>
</evidence>
<dbReference type="EMBL" id="BAABBA010000008">
    <property type="protein sequence ID" value="GAA4287576.1"/>
    <property type="molecule type" value="Genomic_DNA"/>
</dbReference>
<feature type="region of interest" description="Disordered" evidence="1">
    <location>
        <begin position="84"/>
        <end position="136"/>
    </location>
</feature>
<comment type="caution">
    <text evidence="2">The sequence shown here is derived from an EMBL/GenBank/DDBJ whole genome shotgun (WGS) entry which is preliminary data.</text>
</comment>